<dbReference type="SUPFAM" id="SSF51206">
    <property type="entry name" value="cAMP-binding domain-like"/>
    <property type="match status" value="1"/>
</dbReference>
<dbReference type="Proteomes" id="UP001318682">
    <property type="component" value="Chromosome"/>
</dbReference>
<dbReference type="Pfam" id="PF00664">
    <property type="entry name" value="ABC_membrane"/>
    <property type="match status" value="1"/>
</dbReference>
<reference evidence="10" key="1">
    <citation type="submission" date="2024-01" db="EMBL/GenBank/DDBJ databases">
        <title>Roseobacter fucihabitans sp. nov., isolated from the brown alga Fucus spiralis.</title>
        <authorList>
            <person name="Hahnke S."/>
            <person name="Berger M."/>
            <person name="Schlingloff A."/>
            <person name="Athale I."/>
            <person name="Neumann-Schaal M."/>
            <person name="Adenaya A."/>
            <person name="Poehlein A."/>
            <person name="Daniel R."/>
            <person name="Pertersen J."/>
            <person name="Brinkhoff T."/>
        </authorList>
    </citation>
    <scope>NUCLEOTIDE SEQUENCE [LARGE SCALE GENOMIC DNA]</scope>
    <source>
        <strain evidence="10">B14</strain>
    </source>
</reference>
<dbReference type="InterPro" id="IPR018490">
    <property type="entry name" value="cNMP-bd_dom_sf"/>
</dbReference>
<evidence type="ECO:0000256" key="3">
    <source>
        <dbReference type="ARBA" id="ARBA00022989"/>
    </source>
</evidence>
<dbReference type="PANTHER" id="PTHR43394">
    <property type="entry name" value="ATP-DEPENDENT PERMEASE MDL1, MITOCHONDRIAL"/>
    <property type="match status" value="1"/>
</dbReference>
<keyword evidence="4 5" id="KW-0472">Membrane</keyword>
<dbReference type="SMART" id="SM00100">
    <property type="entry name" value="cNMP"/>
    <property type="match status" value="1"/>
</dbReference>
<dbReference type="PROSITE" id="PS50893">
    <property type="entry name" value="ABC_TRANSPORTER_2"/>
    <property type="match status" value="1"/>
</dbReference>
<evidence type="ECO:0000259" key="6">
    <source>
        <dbReference type="PROSITE" id="PS50042"/>
    </source>
</evidence>
<comment type="subcellular location">
    <subcellularLocation>
        <location evidence="1">Cell membrane</location>
        <topology evidence="1">Multi-pass membrane protein</topology>
    </subcellularLocation>
</comment>
<feature type="transmembrane region" description="Helical" evidence="5">
    <location>
        <begin position="18"/>
        <end position="35"/>
    </location>
</feature>
<dbReference type="RefSeq" id="WP_187429315.1">
    <property type="nucleotide sequence ID" value="NZ_CP143423.1"/>
</dbReference>
<feature type="transmembrane region" description="Helical" evidence="5">
    <location>
        <begin position="55"/>
        <end position="83"/>
    </location>
</feature>
<evidence type="ECO:0000256" key="1">
    <source>
        <dbReference type="ARBA" id="ARBA00004651"/>
    </source>
</evidence>
<evidence type="ECO:0000256" key="5">
    <source>
        <dbReference type="SAM" id="Phobius"/>
    </source>
</evidence>
<evidence type="ECO:0000313" key="10">
    <source>
        <dbReference type="Proteomes" id="UP001318682"/>
    </source>
</evidence>
<accession>A0ABZ2C031</accession>
<evidence type="ECO:0000259" key="8">
    <source>
        <dbReference type="PROSITE" id="PS50929"/>
    </source>
</evidence>
<evidence type="ECO:0008006" key="11">
    <source>
        <dbReference type="Google" id="ProtNLM"/>
    </source>
</evidence>
<organism evidence="9 10">
    <name type="scientific">Roseobacter fucihabitans</name>
    <dbReference type="NCBI Taxonomy" id="1537242"/>
    <lineage>
        <taxon>Bacteria</taxon>
        <taxon>Pseudomonadati</taxon>
        <taxon>Pseudomonadota</taxon>
        <taxon>Alphaproteobacteria</taxon>
        <taxon>Rhodobacterales</taxon>
        <taxon>Roseobacteraceae</taxon>
        <taxon>Roseobacter</taxon>
    </lineage>
</organism>
<dbReference type="InterPro" id="IPR039421">
    <property type="entry name" value="Type_1_exporter"/>
</dbReference>
<dbReference type="Gene3D" id="1.20.1560.10">
    <property type="entry name" value="ABC transporter type 1, transmembrane domain"/>
    <property type="match status" value="1"/>
</dbReference>
<dbReference type="InterPro" id="IPR003439">
    <property type="entry name" value="ABC_transporter-like_ATP-bd"/>
</dbReference>
<keyword evidence="3 5" id="KW-1133">Transmembrane helix</keyword>
<dbReference type="PROSITE" id="PS50042">
    <property type="entry name" value="CNMP_BINDING_3"/>
    <property type="match status" value="1"/>
</dbReference>
<sequence>MESSLFAFIWKFSKREQLFLLFFTLFTFPFLYATLELPKRIINDAIGAQDNSIDMFGYTLTQVQFLMALCFLYLGSVLLHGLLKMRLNTMKGVLAERLLRRFRYRLITRMTRFPRAYFRNTSQGELVSMVTSEAEPMGGLMGDAVAQPVFQAGQMLIIVAFLFAQSVWFGLAGIALIPLQAYIIPMLQRQINQLNKKRIVEVRQFSSEIGETAAGIGDLRTNGGLRFRLAGFTDRLGRLFEIRFQIYQKKFFMKFLNNFITQLTPFFFYSAGGYLAITGDITVGALVAALAAYKDLSSPWKELLTYYNQVQDMSLRWEIVTERFAPKDMIDERLMEGEPDEIPHLDGAISIKNVTVRNSDGNAVIENINLEIPAGARVAIQTSSQVERTALAEVLTREVMPTRGSVTMTGLDLAQMHQAVIAARIGYAHSRPYLFDGTLGENLLMPLKSSPKTVLWDPNKKDKRTIEAERSGNSHDSLKADWIDPGLAGLNTAEEIRGWWFQLVEAMGLDEFMFRRMLVSRIDPETHARLANAIVGLREDVHAKLVERGLDGYVNRFDPEAFNPSIPLGGNLMFASPKRDISQRGLAAESSFLALISELGLAEQGIAISQTLIETLHQTFGMDGTNHPLFTALGIEEELYERLVDIALRRKEKGDQALSEEEFSLLLTVPFAFTAEQIGPGFPESFKQEILEIRRAKSDEMRERMRELFVPVALENYLPRLSLLENALYGRIAGVAGVQGELIEDLVAEVVAEHGLKRQVAETILDIKTGLGGTNLASAFQERAAFSRAGIKRPDVLILDTVLASHDAENRKQTRAKLRDLLPNTTMIFLEDKFENPTAYDMFVEIKNGRIDGVEQPDAQEGEDSGSDDLRRKIRVISRTELFANLDSRSQRLLAFSAQWYKTKKGQRIFSRDERADAAYLCLSGSAIMGYYDEDGEWHDIGTVEPGRLIGDLAIILDEPRQLDLVTLEDSKFLRIGAEEFRSVIETNPTVLLQLLRTVAGHLTGAAELLREARVSVPQEQNTTEKSDS</sequence>
<evidence type="ECO:0000256" key="2">
    <source>
        <dbReference type="ARBA" id="ARBA00022692"/>
    </source>
</evidence>
<evidence type="ECO:0000313" key="9">
    <source>
        <dbReference type="EMBL" id="WVX50891.1"/>
    </source>
</evidence>
<dbReference type="InterPro" id="IPR011527">
    <property type="entry name" value="ABC1_TM_dom"/>
</dbReference>
<name>A0ABZ2C031_9RHOB</name>
<feature type="transmembrane region" description="Helical" evidence="5">
    <location>
        <begin position="156"/>
        <end position="183"/>
    </location>
</feature>
<proteinExistence type="predicted"/>
<dbReference type="CDD" id="cd00038">
    <property type="entry name" value="CAP_ED"/>
    <property type="match status" value="1"/>
</dbReference>
<dbReference type="InterPro" id="IPR027417">
    <property type="entry name" value="P-loop_NTPase"/>
</dbReference>
<dbReference type="Pfam" id="PF00027">
    <property type="entry name" value="cNMP_binding"/>
    <property type="match status" value="1"/>
</dbReference>
<protein>
    <recommendedName>
        <fullName evidence="11">ABC transporter, permease protein</fullName>
    </recommendedName>
</protein>
<feature type="domain" description="ABC transporter" evidence="7">
    <location>
        <begin position="349"/>
        <end position="873"/>
    </location>
</feature>
<dbReference type="EMBL" id="CP143423">
    <property type="protein sequence ID" value="WVX50891.1"/>
    <property type="molecule type" value="Genomic_DNA"/>
</dbReference>
<evidence type="ECO:0000256" key="4">
    <source>
        <dbReference type="ARBA" id="ARBA00023136"/>
    </source>
</evidence>
<evidence type="ECO:0000259" key="7">
    <source>
        <dbReference type="PROSITE" id="PS50893"/>
    </source>
</evidence>
<dbReference type="PANTHER" id="PTHR43394:SF1">
    <property type="entry name" value="ATP-BINDING CASSETTE SUB-FAMILY B MEMBER 10, MITOCHONDRIAL"/>
    <property type="match status" value="1"/>
</dbReference>
<feature type="domain" description="Cyclic nucleotide-binding" evidence="6">
    <location>
        <begin position="882"/>
        <end position="985"/>
    </location>
</feature>
<dbReference type="InterPro" id="IPR014710">
    <property type="entry name" value="RmlC-like_jellyroll"/>
</dbReference>
<dbReference type="SUPFAM" id="SSF52540">
    <property type="entry name" value="P-loop containing nucleoside triphosphate hydrolases"/>
    <property type="match status" value="1"/>
</dbReference>
<dbReference type="Gene3D" id="3.40.50.300">
    <property type="entry name" value="P-loop containing nucleotide triphosphate hydrolases"/>
    <property type="match status" value="2"/>
</dbReference>
<dbReference type="Gene3D" id="2.60.120.10">
    <property type="entry name" value="Jelly Rolls"/>
    <property type="match status" value="1"/>
</dbReference>
<gene>
    <name evidence="9" type="ORF">ROLI_039910</name>
</gene>
<dbReference type="SUPFAM" id="SSF90123">
    <property type="entry name" value="ABC transporter transmembrane region"/>
    <property type="match status" value="1"/>
</dbReference>
<feature type="domain" description="ABC transmembrane type-1" evidence="8">
    <location>
        <begin position="18"/>
        <end position="312"/>
    </location>
</feature>
<dbReference type="PROSITE" id="PS50929">
    <property type="entry name" value="ABC_TM1F"/>
    <property type="match status" value="1"/>
</dbReference>
<dbReference type="InterPro" id="IPR000595">
    <property type="entry name" value="cNMP-bd_dom"/>
</dbReference>
<keyword evidence="10" id="KW-1185">Reference proteome</keyword>
<dbReference type="InterPro" id="IPR036640">
    <property type="entry name" value="ABC1_TM_sf"/>
</dbReference>
<keyword evidence="2 5" id="KW-0812">Transmembrane</keyword>